<proteinExistence type="predicted"/>
<reference evidence="1 2" key="1">
    <citation type="submission" date="2021-08" db="EMBL/GenBank/DDBJ databases">
        <title>WGS assembly of Ceratopteris richardii.</title>
        <authorList>
            <person name="Marchant D.B."/>
            <person name="Chen G."/>
            <person name="Jenkins J."/>
            <person name="Shu S."/>
            <person name="Leebens-Mack J."/>
            <person name="Grimwood J."/>
            <person name="Schmutz J."/>
            <person name="Soltis P."/>
            <person name="Soltis D."/>
            <person name="Chen Z.-H."/>
        </authorList>
    </citation>
    <scope>NUCLEOTIDE SEQUENCE [LARGE SCALE GENOMIC DNA]</scope>
    <source>
        <strain evidence="1">Whitten #5841</strain>
        <tissue evidence="1">Leaf</tissue>
    </source>
</reference>
<protein>
    <submittedName>
        <fullName evidence="1">Uncharacterized protein</fullName>
    </submittedName>
</protein>
<organism evidence="1 2">
    <name type="scientific">Ceratopteris richardii</name>
    <name type="common">Triangle waterfern</name>
    <dbReference type="NCBI Taxonomy" id="49495"/>
    <lineage>
        <taxon>Eukaryota</taxon>
        <taxon>Viridiplantae</taxon>
        <taxon>Streptophyta</taxon>
        <taxon>Embryophyta</taxon>
        <taxon>Tracheophyta</taxon>
        <taxon>Polypodiopsida</taxon>
        <taxon>Polypodiidae</taxon>
        <taxon>Polypodiales</taxon>
        <taxon>Pteridineae</taxon>
        <taxon>Pteridaceae</taxon>
        <taxon>Parkerioideae</taxon>
        <taxon>Ceratopteris</taxon>
    </lineage>
</organism>
<dbReference type="EMBL" id="CM035428">
    <property type="protein sequence ID" value="KAH7302096.1"/>
    <property type="molecule type" value="Genomic_DNA"/>
</dbReference>
<sequence>MASYSASLRLFRFRLFSVHRSNIMPKTYAEKLRCKPPLDDRFHTLDELVGPFVFDVTNSDSFVIPFMQPEQKRYRLPHDKVHDSG</sequence>
<name>A0A8T2S030_CERRI</name>
<gene>
    <name evidence="1" type="ORF">KP509_23G056100</name>
</gene>
<evidence type="ECO:0000313" key="2">
    <source>
        <dbReference type="Proteomes" id="UP000825935"/>
    </source>
</evidence>
<dbReference type="Proteomes" id="UP000825935">
    <property type="component" value="Chromosome 23"/>
</dbReference>
<evidence type="ECO:0000313" key="1">
    <source>
        <dbReference type="EMBL" id="KAH7302096.1"/>
    </source>
</evidence>
<accession>A0A8T2S030</accession>
<comment type="caution">
    <text evidence="1">The sequence shown here is derived from an EMBL/GenBank/DDBJ whole genome shotgun (WGS) entry which is preliminary data.</text>
</comment>
<dbReference type="AlphaFoldDB" id="A0A8T2S030"/>
<keyword evidence="2" id="KW-1185">Reference proteome</keyword>